<dbReference type="EMBL" id="CATOUU010000819">
    <property type="protein sequence ID" value="CAI9950871.1"/>
    <property type="molecule type" value="Genomic_DNA"/>
</dbReference>
<protein>
    <submittedName>
        <fullName evidence="2">Hypothetical_protein</fullName>
    </submittedName>
</protein>
<keyword evidence="3" id="KW-1185">Reference proteome</keyword>
<dbReference type="AlphaFoldDB" id="A0AA86Q5G3"/>
<evidence type="ECO:0000313" key="3">
    <source>
        <dbReference type="Proteomes" id="UP001642409"/>
    </source>
</evidence>
<proteinExistence type="predicted"/>
<name>A0AA86Q5G3_9EUKA</name>
<organism evidence="1">
    <name type="scientific">Hexamita inflata</name>
    <dbReference type="NCBI Taxonomy" id="28002"/>
    <lineage>
        <taxon>Eukaryota</taxon>
        <taxon>Metamonada</taxon>
        <taxon>Diplomonadida</taxon>
        <taxon>Hexamitidae</taxon>
        <taxon>Hexamitinae</taxon>
        <taxon>Hexamita</taxon>
    </lineage>
</organism>
<dbReference type="Proteomes" id="UP001642409">
    <property type="component" value="Unassembled WGS sequence"/>
</dbReference>
<evidence type="ECO:0000313" key="2">
    <source>
        <dbReference type="EMBL" id="CAL6027220.1"/>
    </source>
</evidence>
<gene>
    <name evidence="2" type="ORF">HINF_LOCUS31219</name>
    <name evidence="1" type="ORF">HINF_LOCUS38516</name>
</gene>
<reference evidence="2 3" key="2">
    <citation type="submission" date="2024-07" db="EMBL/GenBank/DDBJ databases">
        <authorList>
            <person name="Akdeniz Z."/>
        </authorList>
    </citation>
    <scope>NUCLEOTIDE SEQUENCE [LARGE SCALE GENOMIC DNA]</scope>
</reference>
<comment type="caution">
    <text evidence="1">The sequence shown here is derived from an EMBL/GenBank/DDBJ whole genome shotgun (WGS) entry which is preliminary data.</text>
</comment>
<dbReference type="EMBL" id="CAXDID020000104">
    <property type="protein sequence ID" value="CAL6027220.1"/>
    <property type="molecule type" value="Genomic_DNA"/>
</dbReference>
<sequence>MEPCEEPEIMEISDTPVAEVKDNKIITKIQIENRPKFFSKIKYQQLIDLYTTNAYTMKQAINAEIMLSKLFFESIDQAKQQIKLKTTLRCISSANGFSCVFQQRKNSQLQSFNVGEVGIDDFTENKMQQKIALLKNEVQRRSTIKNSCQKTCGVSVVQGKTLQIKYKRYASQFDFIVNKDLEVIDLQQYDCKKTYYKIQFYNEHDKGDLACKFTNIQTKSRFTQQQIDYIQEFIKNHEYQDFEAFWILQK</sequence>
<reference evidence="1" key="1">
    <citation type="submission" date="2023-06" db="EMBL/GenBank/DDBJ databases">
        <authorList>
            <person name="Kurt Z."/>
        </authorList>
    </citation>
    <scope>NUCLEOTIDE SEQUENCE</scope>
</reference>
<evidence type="ECO:0000313" key="1">
    <source>
        <dbReference type="EMBL" id="CAI9950871.1"/>
    </source>
</evidence>
<accession>A0AA86Q5G3</accession>